<protein>
    <submittedName>
        <fullName evidence="2">Uncharacterized protein</fullName>
    </submittedName>
</protein>
<reference evidence="2" key="1">
    <citation type="journal article" date="2014" name="PLoS Genet.">
        <title>The Genome of Spironucleus salmonicida Highlights a Fish Pathogen Adapted to Fluctuating Environments.</title>
        <authorList>
            <person name="Xu F."/>
            <person name="Jerlstrom-Hultqvist J."/>
            <person name="Einarsson E."/>
            <person name="Astvaldsson A."/>
            <person name="Svard S.G."/>
            <person name="Andersson J.O."/>
        </authorList>
    </citation>
    <scope>NUCLEOTIDE SEQUENCE</scope>
</reference>
<proteinExistence type="predicted"/>
<accession>V6LEW2</accession>
<sequence length="64" mass="6810">MMALNRVLSGIWYRRQNESGAPVNQSLAASGDLGSSALETLRNEQYHSKSATGARASPYSVVPG</sequence>
<evidence type="ECO:0000256" key="1">
    <source>
        <dbReference type="SAM" id="MobiDB-lite"/>
    </source>
</evidence>
<evidence type="ECO:0000313" key="2">
    <source>
        <dbReference type="EMBL" id="EST43070.1"/>
    </source>
</evidence>
<dbReference type="EMBL" id="KI546146">
    <property type="protein sequence ID" value="EST43070.1"/>
    <property type="molecule type" value="Genomic_DNA"/>
</dbReference>
<gene>
    <name evidence="2" type="ORF">SS50377_17227</name>
</gene>
<name>V6LEW2_9EUKA</name>
<organism evidence="2">
    <name type="scientific">Spironucleus salmonicida</name>
    <dbReference type="NCBI Taxonomy" id="348837"/>
    <lineage>
        <taxon>Eukaryota</taxon>
        <taxon>Metamonada</taxon>
        <taxon>Diplomonadida</taxon>
        <taxon>Hexamitidae</taxon>
        <taxon>Hexamitinae</taxon>
        <taxon>Spironucleus</taxon>
    </lineage>
</organism>
<feature type="region of interest" description="Disordered" evidence="1">
    <location>
        <begin position="39"/>
        <end position="64"/>
    </location>
</feature>
<dbReference type="AlphaFoldDB" id="V6LEW2"/>